<feature type="non-terminal residue" evidence="3">
    <location>
        <position position="1128"/>
    </location>
</feature>
<evidence type="ECO:0000313" key="4">
    <source>
        <dbReference type="Proteomes" id="UP000053605"/>
    </source>
</evidence>
<keyword evidence="1" id="KW-0175">Coiled coil</keyword>
<organism evidence="3 4">
    <name type="scientific">Opisthocomus hoazin</name>
    <name type="common">Hoatzin</name>
    <name type="synonym">Phasianus hoazin</name>
    <dbReference type="NCBI Taxonomy" id="30419"/>
    <lineage>
        <taxon>Eukaryota</taxon>
        <taxon>Metazoa</taxon>
        <taxon>Chordata</taxon>
        <taxon>Craniata</taxon>
        <taxon>Vertebrata</taxon>
        <taxon>Euteleostomi</taxon>
        <taxon>Archelosauria</taxon>
        <taxon>Archosauria</taxon>
        <taxon>Dinosauria</taxon>
        <taxon>Saurischia</taxon>
        <taxon>Theropoda</taxon>
        <taxon>Coelurosauria</taxon>
        <taxon>Aves</taxon>
        <taxon>Neognathae</taxon>
        <taxon>Neoaves</taxon>
        <taxon>Opisthocomiformes</taxon>
        <taxon>Opisthocomidae</taxon>
        <taxon>Opisthocomus</taxon>
    </lineage>
</organism>
<evidence type="ECO:0000256" key="1">
    <source>
        <dbReference type="SAM" id="Coils"/>
    </source>
</evidence>
<feature type="region of interest" description="Disordered" evidence="2">
    <location>
        <begin position="902"/>
        <end position="941"/>
    </location>
</feature>
<feature type="non-terminal residue" evidence="3">
    <location>
        <position position="1"/>
    </location>
</feature>
<gene>
    <name evidence="3" type="ORF">N306_12503</name>
</gene>
<feature type="region of interest" description="Disordered" evidence="2">
    <location>
        <begin position="839"/>
        <end position="858"/>
    </location>
</feature>
<accession>A0A091WAC5</accession>
<feature type="coiled-coil region" evidence="1">
    <location>
        <begin position="1077"/>
        <end position="1111"/>
    </location>
</feature>
<dbReference type="PANTHER" id="PTHR22028">
    <property type="entry name" value="SFI1 SPINDLE BODY DOMAIN-CONTAINING PROTEIN-RELATED"/>
    <property type="match status" value="1"/>
</dbReference>
<dbReference type="GO" id="GO:0019902">
    <property type="term" value="F:phosphatase binding"/>
    <property type="evidence" value="ECO:0007669"/>
    <property type="project" value="TreeGrafter"/>
</dbReference>
<dbReference type="STRING" id="30419.A0A091WAC5"/>
<reference evidence="3 4" key="1">
    <citation type="submission" date="2014-04" db="EMBL/GenBank/DDBJ databases">
        <title>Genome evolution of avian class.</title>
        <authorList>
            <person name="Zhang G."/>
            <person name="Li C."/>
        </authorList>
    </citation>
    <scope>NUCLEOTIDE SEQUENCE [LARGE SCALE GENOMIC DNA]</scope>
    <source>
        <strain evidence="3">BGI_N306</strain>
    </source>
</reference>
<keyword evidence="4" id="KW-1185">Reference proteome</keyword>
<dbReference type="PANTHER" id="PTHR22028:SF4">
    <property type="entry name" value="PROTEIN SFI1 HOMOLOG"/>
    <property type="match status" value="1"/>
</dbReference>
<dbReference type="InterPro" id="IPR052270">
    <property type="entry name" value="CACF_protein"/>
</dbReference>
<sequence length="1128" mass="134972">YLARKFFCLWAKKTFGQVLPSKARCFYDHKILQKTFGEWKEWRTACRERKLGLRADSHYRHVLHSLIFKAWKAYVCEQQGKRKKYDVAESHAKKQKLLRTWQRWLVYVDVRRTKHGMQAVALAFRERSCLRISWAVWRRQHYQNCTGHKMNVLALQHWAQSLQFRAWLQWRELYLYSQNDKQKESRAVTHHQHWELKRCMETWLGYLNLHRAKKHQNELAQEHHRSRIVRQCFSDWRLSWECRRRMRAHQKDVEKLAARIALWRVFAHWKHYVVLCVEETRQRELAEKHYKHHLLVLQKFWNHWKSRLEEKEEEQQRALTSVAHAHYRPRGFLLFGCNFFQVLLQYLFVSFWVFLNKKSRVGFSRYFQGRRDHGWTGLLMFMKSISFLKEFRPVLTFSLFACRRVLMRRVFDTWLLKACKQQEYRMGEERAVLHFERQLLRCFWRFWRRRTSVRLEEQEGLVHARDHYSNLLLLKTFCLWKQNTQDRRTERLKEMQALRFHHSKCLQQSWNKWREYVGHQREKWRKLVQADMHYQHTLLGKILAAWKSYQHNIQCILYQVAEKEKWHTRLLLRQLLCTWRENALALIHEAKATTRADEHYRRAILSKVLLQWRDAASLQVHRRQQQMTAVTEARKHLDMVHLQTLFLHWKELTRESLMLRAQQRRAVQHHRQHLLQKYLVRWKKHHQRCLGKMLLQRQGDQLMTHRLCSAAFSCWKTRVRNCPLGSFWSLSLQRKVFGAWLRFAKGQQQKKDRIEKATGVYYAAPLREGVTRVLRNTAGTKQLQGQLQAQRQLKAAYSLHQSVRRCAMLWKQKALSKKLSKPGSFLPPLEKQVTFKMPGVSPETRGHSAEEEPWPSQCSHLPCRLADGNSVPRDLNTIRRARLPLRRPNFLLESVQSKELLGTPFTRSEAPSGQTPVTQPSAQAGNLMPTPRTDESTCQSLSHVGNTAPSCLSLRHAALPPVPLWTRDVRRAVQRLQLWSPSSFVPPMNAGAETVSVLLRAKSKKQLPLLVPCIFHSAEREQREHSSREEMALQRKLEVELRHIQQQMQYYFSRKQELKSCQQQAQILRKWLETSTQPEAQAAVRGVQEELDQLQARINTLTRAQLRERQQVQNLVARLRDIQIALDI</sequence>
<proteinExistence type="predicted"/>
<evidence type="ECO:0000256" key="2">
    <source>
        <dbReference type="SAM" id="MobiDB-lite"/>
    </source>
</evidence>
<dbReference type="EMBL" id="KK735113">
    <property type="protein sequence ID" value="KFR12429.1"/>
    <property type="molecule type" value="Genomic_DNA"/>
</dbReference>
<dbReference type="Proteomes" id="UP000053605">
    <property type="component" value="Unassembled WGS sequence"/>
</dbReference>
<evidence type="ECO:0000313" key="3">
    <source>
        <dbReference type="EMBL" id="KFR12429.1"/>
    </source>
</evidence>
<dbReference type="PhylomeDB" id="A0A091WAC5"/>
<dbReference type="AlphaFoldDB" id="A0A091WAC5"/>
<feature type="compositionally biased region" description="Polar residues" evidence="2">
    <location>
        <begin position="905"/>
        <end position="924"/>
    </location>
</feature>
<protein>
    <submittedName>
        <fullName evidence="3">Protein SFI1</fullName>
    </submittedName>
</protein>
<name>A0A091WAC5_OPIHO</name>